<name>A0ABN1X5K7_9ACTN</name>
<comment type="caution">
    <text evidence="1">The sequence shown here is derived from an EMBL/GenBank/DDBJ whole genome shotgun (WGS) entry which is preliminary data.</text>
</comment>
<organism evidence="1 2">
    <name type="scientific">Kitasatospora nipponensis</name>
    <dbReference type="NCBI Taxonomy" id="258049"/>
    <lineage>
        <taxon>Bacteria</taxon>
        <taxon>Bacillati</taxon>
        <taxon>Actinomycetota</taxon>
        <taxon>Actinomycetes</taxon>
        <taxon>Kitasatosporales</taxon>
        <taxon>Streptomycetaceae</taxon>
        <taxon>Kitasatospora</taxon>
    </lineage>
</organism>
<dbReference type="EMBL" id="BAAALF010000238">
    <property type="protein sequence ID" value="GAA1273319.1"/>
    <property type="molecule type" value="Genomic_DNA"/>
</dbReference>
<reference evidence="1 2" key="1">
    <citation type="journal article" date="2019" name="Int. J. Syst. Evol. Microbiol.">
        <title>The Global Catalogue of Microorganisms (GCM) 10K type strain sequencing project: providing services to taxonomists for standard genome sequencing and annotation.</title>
        <authorList>
            <consortium name="The Broad Institute Genomics Platform"/>
            <consortium name="The Broad Institute Genome Sequencing Center for Infectious Disease"/>
            <person name="Wu L."/>
            <person name="Ma J."/>
        </authorList>
    </citation>
    <scope>NUCLEOTIDE SEQUENCE [LARGE SCALE GENOMIC DNA]</scope>
    <source>
        <strain evidence="1 2">JCM 13004</strain>
    </source>
</reference>
<evidence type="ECO:0000313" key="2">
    <source>
        <dbReference type="Proteomes" id="UP001500037"/>
    </source>
</evidence>
<dbReference type="Proteomes" id="UP001500037">
    <property type="component" value="Unassembled WGS sequence"/>
</dbReference>
<gene>
    <name evidence="1" type="ORF">GCM10009665_71380</name>
</gene>
<keyword evidence="2" id="KW-1185">Reference proteome</keyword>
<protein>
    <submittedName>
        <fullName evidence="1">Uncharacterized protein</fullName>
    </submittedName>
</protein>
<accession>A0ABN1X5K7</accession>
<proteinExistence type="predicted"/>
<sequence>MLAGVSGTGNAVSDVTLTGVPRTHANGLNAAVVTITNSTGATASYAVKVDFVDPAGQVVDSSIVGAEQLAAGATTQPLVYTEKDSGQTLTARLAQAQRY</sequence>
<evidence type="ECO:0000313" key="1">
    <source>
        <dbReference type="EMBL" id="GAA1273319.1"/>
    </source>
</evidence>